<dbReference type="EMBL" id="HBIU01010721">
    <property type="protein sequence ID" value="CAE0625927.1"/>
    <property type="molecule type" value="Transcribed_RNA"/>
</dbReference>
<evidence type="ECO:0000313" key="3">
    <source>
        <dbReference type="EMBL" id="CAE0625927.1"/>
    </source>
</evidence>
<dbReference type="InterPro" id="IPR039361">
    <property type="entry name" value="Cyclin"/>
</dbReference>
<protein>
    <recommendedName>
        <fullName evidence="2">Cyclin-like domain-containing protein</fullName>
    </recommendedName>
</protein>
<dbReference type="PANTHER" id="PTHR10177">
    <property type="entry name" value="CYCLINS"/>
    <property type="match status" value="1"/>
</dbReference>
<feature type="domain" description="Cyclin-like" evidence="2">
    <location>
        <begin position="119"/>
        <end position="200"/>
    </location>
</feature>
<dbReference type="SUPFAM" id="SSF47954">
    <property type="entry name" value="Cyclin-like"/>
    <property type="match status" value="1"/>
</dbReference>
<dbReference type="InterPro" id="IPR036915">
    <property type="entry name" value="Cyclin-like_sf"/>
</dbReference>
<evidence type="ECO:0000259" key="2">
    <source>
        <dbReference type="SMART" id="SM00385"/>
    </source>
</evidence>
<dbReference type="SMART" id="SM00385">
    <property type="entry name" value="CYCLIN"/>
    <property type="match status" value="1"/>
</dbReference>
<comment type="similarity">
    <text evidence="1">Belongs to the cyclin family.</text>
</comment>
<dbReference type="InterPro" id="IPR013763">
    <property type="entry name" value="Cyclin-like_dom"/>
</dbReference>
<name>A0A7S3UUV4_HETAK</name>
<accession>A0A7S3UUV4</accession>
<gene>
    <name evidence="3" type="ORF">HAKA00212_LOCUS4598</name>
</gene>
<dbReference type="Gene3D" id="1.10.472.10">
    <property type="entry name" value="Cyclin-like"/>
    <property type="match status" value="1"/>
</dbReference>
<organism evidence="3">
    <name type="scientific">Heterosigma akashiwo</name>
    <name type="common">Chromophytic alga</name>
    <name type="synonym">Heterosigma carterae</name>
    <dbReference type="NCBI Taxonomy" id="2829"/>
    <lineage>
        <taxon>Eukaryota</taxon>
        <taxon>Sar</taxon>
        <taxon>Stramenopiles</taxon>
        <taxon>Ochrophyta</taxon>
        <taxon>Raphidophyceae</taxon>
        <taxon>Chattonellales</taxon>
        <taxon>Chattonellaceae</taxon>
        <taxon>Heterosigma</taxon>
    </lineage>
</organism>
<proteinExistence type="inferred from homology"/>
<reference evidence="3" key="1">
    <citation type="submission" date="2021-01" db="EMBL/GenBank/DDBJ databases">
        <authorList>
            <person name="Corre E."/>
            <person name="Pelletier E."/>
            <person name="Niang G."/>
            <person name="Scheremetjew M."/>
            <person name="Finn R."/>
            <person name="Kale V."/>
            <person name="Holt S."/>
            <person name="Cochrane G."/>
            <person name="Meng A."/>
            <person name="Brown T."/>
            <person name="Cohen L."/>
        </authorList>
    </citation>
    <scope>NUCLEOTIDE SEQUENCE</scope>
    <source>
        <strain evidence="3">CCMP3107</strain>
    </source>
</reference>
<sequence>MCQHSLKRRLSELSIESPTFLESPAQQHHDFDLVSPDMFDEPQQTERQRCTPLYNSVTLPSVNETSFDKVGFVDNTPQRETSYLLAAKNGVRSRPSIRQQPYTYSHDVSEDAQRSEIIHWTKECCKEIISSPDTFHLALNLFDRCIEAEGVRASNFSITLLLCIAIASKFIDSKGPSFQVFCSYGYSHDALVEREQEILILLDFNLMTPTLYSILLEQCEKLHLSDQTKKAALMLLDRSLPFLPCTHLHTYELARQILFRALHIAGACCYSKKQRCSTDVSDHRLQFVV</sequence>
<dbReference type="AlphaFoldDB" id="A0A7S3UUV4"/>
<dbReference type="InterPro" id="IPR006671">
    <property type="entry name" value="Cyclin_N"/>
</dbReference>
<dbReference type="Pfam" id="PF00134">
    <property type="entry name" value="Cyclin_N"/>
    <property type="match status" value="1"/>
</dbReference>
<evidence type="ECO:0000256" key="1">
    <source>
        <dbReference type="RuleBase" id="RU000383"/>
    </source>
</evidence>
<keyword evidence="1" id="KW-0195">Cyclin</keyword>